<organism evidence="2 3">
    <name type="scientific">Cymbomonas tetramitiformis</name>
    <dbReference type="NCBI Taxonomy" id="36881"/>
    <lineage>
        <taxon>Eukaryota</taxon>
        <taxon>Viridiplantae</taxon>
        <taxon>Chlorophyta</taxon>
        <taxon>Pyramimonadophyceae</taxon>
        <taxon>Pyramimonadales</taxon>
        <taxon>Pyramimonadaceae</taxon>
        <taxon>Cymbomonas</taxon>
    </lineage>
</organism>
<accession>A0AAE0GEH1</accession>
<name>A0AAE0GEH1_9CHLO</name>
<dbReference type="PANTHER" id="PTHR19446">
    <property type="entry name" value="REVERSE TRANSCRIPTASES"/>
    <property type="match status" value="1"/>
</dbReference>
<feature type="domain" description="Reverse transcriptase" evidence="1">
    <location>
        <begin position="1"/>
        <end position="240"/>
    </location>
</feature>
<sequence>MLETGLKLFNSIIANRIKKALSAHPVMFPIQDAFLPNKNIEDSLQILNEVISDANRHDKELHVVYLDLKRAFDRAEFWMSELALKKIGLPENIIRVISDITKDASRSVLTTEGLTDEWMLECGVPQGEVLSPLRFVAIMDMLAIWLAERANGKNPFKGHYGYKMEKVKEGRKQCPSTAPQTSWDRFHMSSPPNVFARFFCDDIVLIDKTCEEVQDMLGVVNEFMRFIGIPINAKKIKILL</sequence>
<dbReference type="PROSITE" id="PS50878">
    <property type="entry name" value="RT_POL"/>
    <property type="match status" value="1"/>
</dbReference>
<dbReference type="AlphaFoldDB" id="A0AAE0GEH1"/>
<evidence type="ECO:0000313" key="3">
    <source>
        <dbReference type="Proteomes" id="UP001190700"/>
    </source>
</evidence>
<protein>
    <recommendedName>
        <fullName evidence="1">Reverse transcriptase domain-containing protein</fullName>
    </recommendedName>
</protein>
<dbReference type="Pfam" id="PF00078">
    <property type="entry name" value="RVT_1"/>
    <property type="match status" value="1"/>
</dbReference>
<proteinExistence type="predicted"/>
<gene>
    <name evidence="2" type="ORF">CYMTET_15195</name>
</gene>
<reference evidence="2 3" key="1">
    <citation type="journal article" date="2015" name="Genome Biol. Evol.">
        <title>Comparative Genomics of a Bacterivorous Green Alga Reveals Evolutionary Causalities and Consequences of Phago-Mixotrophic Mode of Nutrition.</title>
        <authorList>
            <person name="Burns J.A."/>
            <person name="Paasch A."/>
            <person name="Narechania A."/>
            <person name="Kim E."/>
        </authorList>
    </citation>
    <scope>NUCLEOTIDE SEQUENCE [LARGE SCALE GENOMIC DNA]</scope>
    <source>
        <strain evidence="2 3">PLY_AMNH</strain>
    </source>
</reference>
<dbReference type="EMBL" id="LGRX02006400">
    <property type="protein sequence ID" value="KAK3276760.1"/>
    <property type="molecule type" value="Genomic_DNA"/>
</dbReference>
<evidence type="ECO:0000313" key="2">
    <source>
        <dbReference type="EMBL" id="KAK3276760.1"/>
    </source>
</evidence>
<keyword evidence="3" id="KW-1185">Reference proteome</keyword>
<dbReference type="Proteomes" id="UP001190700">
    <property type="component" value="Unassembled WGS sequence"/>
</dbReference>
<evidence type="ECO:0000259" key="1">
    <source>
        <dbReference type="PROSITE" id="PS50878"/>
    </source>
</evidence>
<dbReference type="InterPro" id="IPR043502">
    <property type="entry name" value="DNA/RNA_pol_sf"/>
</dbReference>
<dbReference type="InterPro" id="IPR000477">
    <property type="entry name" value="RT_dom"/>
</dbReference>
<comment type="caution">
    <text evidence="2">The sequence shown here is derived from an EMBL/GenBank/DDBJ whole genome shotgun (WGS) entry which is preliminary data.</text>
</comment>
<dbReference type="SUPFAM" id="SSF56672">
    <property type="entry name" value="DNA/RNA polymerases"/>
    <property type="match status" value="1"/>
</dbReference>